<dbReference type="EMBL" id="FLQY01000137">
    <property type="protein sequence ID" value="SBT07490.1"/>
    <property type="molecule type" value="Genomic_DNA"/>
</dbReference>
<sequence length="174" mass="18667">MRVIMAVVFTLSLAGCATTSSVDPTTGDLRTQPAVVIPPDNDISAETLVGAGAIAAFGLPSTAFGLTAPVYSSTNAAVLYIIYDPLAPNWTIKEQALSEDTFHLALRAKSFRTGGDGEAIQIVKRRARQLQRLKGYADYRILDYSEGIESSTPLTHRVSEGTIQLVKTLIPEGR</sequence>
<evidence type="ECO:0000313" key="2">
    <source>
        <dbReference type="EMBL" id="SBT07490.1"/>
    </source>
</evidence>
<organism evidence="2 3">
    <name type="scientific">Candidatus Propionivibrio aalborgensis</name>
    <dbReference type="NCBI Taxonomy" id="1860101"/>
    <lineage>
        <taxon>Bacteria</taxon>
        <taxon>Pseudomonadati</taxon>
        <taxon>Pseudomonadota</taxon>
        <taxon>Betaproteobacteria</taxon>
        <taxon>Rhodocyclales</taxon>
        <taxon>Rhodocyclaceae</taxon>
        <taxon>Propionivibrio</taxon>
    </lineage>
</organism>
<evidence type="ECO:0000313" key="3">
    <source>
        <dbReference type="Proteomes" id="UP000199600"/>
    </source>
</evidence>
<accession>A0A1A8XQT7</accession>
<name>A0A1A8XQT7_9RHOO</name>
<dbReference type="AlphaFoldDB" id="A0A1A8XQT7"/>
<keyword evidence="3" id="KW-1185">Reference proteome</keyword>
<evidence type="ECO:0008006" key="4">
    <source>
        <dbReference type="Google" id="ProtNLM"/>
    </source>
</evidence>
<reference evidence="2 3" key="1">
    <citation type="submission" date="2016-06" db="EMBL/GenBank/DDBJ databases">
        <authorList>
            <person name="Kjaerup R.B."/>
            <person name="Dalgaard T.S."/>
            <person name="Juul-Madsen H.R."/>
        </authorList>
    </citation>
    <scope>NUCLEOTIDE SEQUENCE [LARGE SCALE GENOMIC DNA]</scope>
    <source>
        <strain evidence="2">2</strain>
    </source>
</reference>
<dbReference type="Proteomes" id="UP000199600">
    <property type="component" value="Unassembled WGS sequence"/>
</dbReference>
<protein>
    <recommendedName>
        <fullName evidence="4">Lipoprotein</fullName>
    </recommendedName>
</protein>
<proteinExistence type="predicted"/>
<evidence type="ECO:0000256" key="1">
    <source>
        <dbReference type="SAM" id="SignalP"/>
    </source>
</evidence>
<feature type="signal peptide" evidence="1">
    <location>
        <begin position="1"/>
        <end position="22"/>
    </location>
</feature>
<gene>
    <name evidence="2" type="ORF">PROAA_2210004</name>
</gene>
<dbReference type="PROSITE" id="PS51257">
    <property type="entry name" value="PROKAR_LIPOPROTEIN"/>
    <property type="match status" value="1"/>
</dbReference>
<keyword evidence="1" id="KW-0732">Signal</keyword>
<feature type="chain" id="PRO_5008381653" description="Lipoprotein" evidence="1">
    <location>
        <begin position="23"/>
        <end position="174"/>
    </location>
</feature>